<evidence type="ECO:0000256" key="1">
    <source>
        <dbReference type="SAM" id="SignalP"/>
    </source>
</evidence>
<dbReference type="SMART" id="SM00867">
    <property type="entry name" value="YceI"/>
    <property type="match status" value="1"/>
</dbReference>
<feature type="signal peptide" evidence="1">
    <location>
        <begin position="1"/>
        <end position="17"/>
    </location>
</feature>
<dbReference type="KEGG" id="hpyk:HPAKL86_06785"/>
<dbReference type="Proteomes" id="UP000010078">
    <property type="component" value="Chromosome"/>
</dbReference>
<name>K7Y3L6_HELPX</name>
<feature type="domain" description="Lipid/polyisoprenoid-binding YceI-like" evidence="2">
    <location>
        <begin position="19"/>
        <end position="180"/>
    </location>
</feature>
<accession>K7Y3L6</accession>
<dbReference type="PATRIC" id="fig|1055532.3.peg.1401"/>
<dbReference type="Pfam" id="PF04264">
    <property type="entry name" value="YceI"/>
    <property type="match status" value="1"/>
</dbReference>
<dbReference type="AlphaFoldDB" id="K7Y3L6"/>
<dbReference type="Gene3D" id="2.40.128.110">
    <property type="entry name" value="Lipid/polyisoprenoid-binding, YceI-like"/>
    <property type="match status" value="1"/>
</dbReference>
<sequence length="182" mass="20654">MKKALLFTLFSVGLAFAKPYTIDMAHSSVWFEAKHLKFSKVKGEFDRFEGKIDADPKTKVLIVFEGDIDVKSINTKNKKRDDHLKTADFFDAAKYPKGSFKMTKYEDEKIYGDLTLHGVTKPVVLKADIKAPLQNPLNKKEFMVLEAEGKINRKDFGIGKGTSDHIISDEVEFDIKIEAYAQ</sequence>
<dbReference type="InterPro" id="IPR036761">
    <property type="entry name" value="TTHA0802/YceI-like_sf"/>
</dbReference>
<dbReference type="SUPFAM" id="SSF101874">
    <property type="entry name" value="YceI-like"/>
    <property type="match status" value="1"/>
</dbReference>
<gene>
    <name evidence="3" type="ORF">HPAKL86_06785</name>
</gene>
<reference evidence="3 4" key="1">
    <citation type="journal article" date="2015" name="Genome Announc.">
        <title>Complete Genome Sequences of Two Helicobacter pylori Strains from a Canadian Arctic Aboriginal Community.</title>
        <authorList>
            <person name="Kersulyte D."/>
            <person name="Bertoli M.T."/>
            <person name="Tamma S."/>
            <person name="Keelan M."/>
            <person name="Munday R."/>
            <person name="Geary J."/>
            <person name="Veldhuyzen van Zanten S."/>
            <person name="Goodman K.J."/>
            <person name="Berg D.E."/>
        </authorList>
    </citation>
    <scope>NUCLEOTIDE SEQUENCE [LARGE SCALE GENOMIC DNA]</scope>
    <source>
        <strain evidence="3">Aklavik86</strain>
    </source>
</reference>
<feature type="chain" id="PRO_5003913295" description="Lipid/polyisoprenoid-binding YceI-like domain-containing protein" evidence="1">
    <location>
        <begin position="18"/>
        <end position="182"/>
    </location>
</feature>
<protein>
    <recommendedName>
        <fullName evidence="2">Lipid/polyisoprenoid-binding YceI-like domain-containing protein</fullName>
    </recommendedName>
</protein>
<evidence type="ECO:0000313" key="4">
    <source>
        <dbReference type="Proteomes" id="UP000010078"/>
    </source>
</evidence>
<dbReference type="EMBL" id="CP003476">
    <property type="protein sequence ID" value="AFX90344.1"/>
    <property type="molecule type" value="Genomic_DNA"/>
</dbReference>
<dbReference type="InterPro" id="IPR007372">
    <property type="entry name" value="Lipid/polyisoprenoid-bd_YceI"/>
</dbReference>
<dbReference type="RefSeq" id="WP_015087638.1">
    <property type="nucleotide sequence ID" value="NC_019563.1"/>
</dbReference>
<evidence type="ECO:0000313" key="3">
    <source>
        <dbReference type="EMBL" id="AFX90344.1"/>
    </source>
</evidence>
<organism evidence="3 4">
    <name type="scientific">Helicobacter pylori Aklavik86</name>
    <dbReference type="NCBI Taxonomy" id="1055532"/>
    <lineage>
        <taxon>Bacteria</taxon>
        <taxon>Pseudomonadati</taxon>
        <taxon>Campylobacterota</taxon>
        <taxon>Epsilonproteobacteria</taxon>
        <taxon>Campylobacterales</taxon>
        <taxon>Helicobacteraceae</taxon>
        <taxon>Helicobacter</taxon>
    </lineage>
</organism>
<proteinExistence type="predicted"/>
<keyword evidence="1" id="KW-0732">Signal</keyword>
<dbReference type="HOGENOM" id="CLU_071003_3_0_7"/>
<dbReference type="PANTHER" id="PTHR34406">
    <property type="entry name" value="PROTEIN YCEI"/>
    <property type="match status" value="1"/>
</dbReference>
<dbReference type="PANTHER" id="PTHR34406:SF1">
    <property type="entry name" value="PROTEIN YCEI"/>
    <property type="match status" value="1"/>
</dbReference>
<evidence type="ECO:0000259" key="2">
    <source>
        <dbReference type="SMART" id="SM00867"/>
    </source>
</evidence>